<dbReference type="Gene3D" id="2.40.50.100">
    <property type="match status" value="2"/>
</dbReference>
<keyword evidence="4" id="KW-0812">Transmembrane</keyword>
<dbReference type="SUPFAM" id="SSF111369">
    <property type="entry name" value="HlyD-like secretion proteins"/>
    <property type="match status" value="2"/>
</dbReference>
<evidence type="ECO:0000256" key="2">
    <source>
        <dbReference type="ARBA" id="ARBA00009477"/>
    </source>
</evidence>
<dbReference type="OrthoDB" id="9784484at2"/>
<gene>
    <name evidence="6" type="ORF">SP90_02520</name>
</gene>
<dbReference type="RefSeq" id="WP_066852224.1">
    <property type="nucleotide sequence ID" value="NZ_JXMS01000003.1"/>
</dbReference>
<evidence type="ECO:0000313" key="6">
    <source>
        <dbReference type="EMBL" id="OBQ56213.1"/>
    </source>
</evidence>
<evidence type="ECO:0000256" key="1">
    <source>
        <dbReference type="ARBA" id="ARBA00004196"/>
    </source>
</evidence>
<proteinExistence type="inferred from homology"/>
<feature type="transmembrane region" description="Helical" evidence="4">
    <location>
        <begin position="7"/>
        <end position="26"/>
    </location>
</feature>
<dbReference type="NCBIfam" id="TIGR01730">
    <property type="entry name" value="RND_mfp"/>
    <property type="match status" value="1"/>
</dbReference>
<evidence type="ECO:0000256" key="3">
    <source>
        <dbReference type="ARBA" id="ARBA00023054"/>
    </source>
</evidence>
<evidence type="ECO:0000313" key="7">
    <source>
        <dbReference type="Proteomes" id="UP000091979"/>
    </source>
</evidence>
<dbReference type="EMBL" id="JXMS01000003">
    <property type="protein sequence ID" value="OBQ56213.1"/>
    <property type="molecule type" value="Genomic_DNA"/>
</dbReference>
<dbReference type="Gene3D" id="1.10.287.470">
    <property type="entry name" value="Helix hairpin bin"/>
    <property type="match status" value="1"/>
</dbReference>
<comment type="similarity">
    <text evidence="2">Belongs to the membrane fusion protein (MFP) (TC 8.A.1) family.</text>
</comment>
<keyword evidence="7" id="KW-1185">Reference proteome</keyword>
<keyword evidence="4" id="KW-0472">Membrane</keyword>
<evidence type="ECO:0000259" key="5">
    <source>
        <dbReference type="Pfam" id="PF25917"/>
    </source>
</evidence>
<comment type="caution">
    <text evidence="6">The sequence shown here is derived from an EMBL/GenBank/DDBJ whole genome shotgun (WGS) entry which is preliminary data.</text>
</comment>
<dbReference type="Pfam" id="PF25917">
    <property type="entry name" value="BSH_RND"/>
    <property type="match status" value="1"/>
</dbReference>
<dbReference type="InterPro" id="IPR050465">
    <property type="entry name" value="UPF0194_transport"/>
</dbReference>
<name>A0A1B7XL27_9BACT</name>
<dbReference type="InterPro" id="IPR006143">
    <property type="entry name" value="RND_pump_MFP"/>
</dbReference>
<protein>
    <recommendedName>
        <fullName evidence="5">Multidrug resistance protein MdtA-like barrel-sandwich hybrid domain-containing protein</fullName>
    </recommendedName>
</protein>
<keyword evidence="3" id="KW-0175">Coiled coil</keyword>
<dbReference type="PANTHER" id="PTHR32347">
    <property type="entry name" value="EFFLUX SYSTEM COMPONENT YKNX-RELATED"/>
    <property type="match status" value="1"/>
</dbReference>
<dbReference type="PANTHER" id="PTHR32347:SF14">
    <property type="entry name" value="EFFLUX SYSTEM COMPONENT YKNX-RELATED"/>
    <property type="match status" value="1"/>
</dbReference>
<feature type="domain" description="Multidrug resistance protein MdtA-like barrel-sandwich hybrid" evidence="5">
    <location>
        <begin position="65"/>
        <end position="254"/>
    </location>
</feature>
<comment type="subcellular location">
    <subcellularLocation>
        <location evidence="1">Cell envelope</location>
    </subcellularLocation>
</comment>
<dbReference type="InterPro" id="IPR058625">
    <property type="entry name" value="MdtA-like_BSH"/>
</dbReference>
<dbReference type="PATRIC" id="fig|1560234.3.peg.1956"/>
<dbReference type="GO" id="GO:0016020">
    <property type="term" value="C:membrane"/>
    <property type="evidence" value="ECO:0007669"/>
    <property type="project" value="InterPro"/>
</dbReference>
<reference evidence="6 7" key="1">
    <citation type="submission" date="2015-01" db="EMBL/GenBank/DDBJ databases">
        <title>Desulfovibrio sp. JC271 draft genome sequence.</title>
        <authorList>
            <person name="Shivani Y."/>
            <person name="Subhash Y."/>
            <person name="Sasikala C."/>
            <person name="Ramana C.V."/>
        </authorList>
    </citation>
    <scope>NUCLEOTIDE SEQUENCE [LARGE SCALE GENOMIC DNA]</scope>
    <source>
        <strain evidence="6 7">JC271</strain>
    </source>
</reference>
<accession>A0A1B7XL27</accession>
<dbReference type="STRING" id="1560234.SP90_02520"/>
<sequence>MRKRTFIIPAVLIAVLLISGAVWYFVAHRNTVTAKVLETAEATRGSVTVQLKATGIIQPQVGAIVKTGTRATGVIERMHVQVGDKVKKGILIAKIDDREQRAQFVAQEAALRQAQAQLENVNKTFPLQIDQAQATLDGSLAERHFTYLTWQRRIALVATGVLEQSSLDEAYQDYVVAVTQAKSDKDALRLVEENYITAVIDAVEEVVSAQAELDNASIQISYTEIYAPIDGLVSQVTTQEGETVVAGLQVANLITVLDPTRLEMLIYVDETDVGTVDKGMPVNFTVDAYPNVIFRGAVEQIYPEPIIQDNIVYYQALVPLTPETAIQLRTQMTTQCSIITREIDSVLVVPNNAIKWVDGKQYVYVVDKNNRATPVSPEFGIMGENNTEILSGVEEGDMIATRIILPASAAETGQ</sequence>
<dbReference type="AlphaFoldDB" id="A0A1B7XL27"/>
<dbReference type="Proteomes" id="UP000091979">
    <property type="component" value="Unassembled WGS sequence"/>
</dbReference>
<keyword evidence="4" id="KW-1133">Transmembrane helix</keyword>
<organism evidence="6 7">
    <name type="scientific">Halodesulfovibrio spirochaetisodalis</name>
    <dbReference type="NCBI Taxonomy" id="1560234"/>
    <lineage>
        <taxon>Bacteria</taxon>
        <taxon>Pseudomonadati</taxon>
        <taxon>Thermodesulfobacteriota</taxon>
        <taxon>Desulfovibrionia</taxon>
        <taxon>Desulfovibrionales</taxon>
        <taxon>Desulfovibrionaceae</taxon>
        <taxon>Halodesulfovibrio</taxon>
    </lineage>
</organism>
<dbReference type="Gene3D" id="2.40.420.20">
    <property type="match status" value="1"/>
</dbReference>
<dbReference type="GO" id="GO:0030313">
    <property type="term" value="C:cell envelope"/>
    <property type="evidence" value="ECO:0007669"/>
    <property type="project" value="UniProtKB-SubCell"/>
</dbReference>
<dbReference type="GO" id="GO:0022857">
    <property type="term" value="F:transmembrane transporter activity"/>
    <property type="evidence" value="ECO:0007669"/>
    <property type="project" value="InterPro"/>
</dbReference>
<dbReference type="Gene3D" id="2.40.30.170">
    <property type="match status" value="1"/>
</dbReference>
<evidence type="ECO:0000256" key="4">
    <source>
        <dbReference type="SAM" id="Phobius"/>
    </source>
</evidence>